<keyword evidence="8" id="KW-0547">Nucleotide-binding</keyword>
<dbReference type="InterPro" id="IPR010559">
    <property type="entry name" value="Sig_transdc_His_kin_internal"/>
</dbReference>
<evidence type="ECO:0000256" key="4">
    <source>
        <dbReference type="ARBA" id="ARBA00022475"/>
    </source>
</evidence>
<evidence type="ECO:0000256" key="2">
    <source>
        <dbReference type="ARBA" id="ARBA00004651"/>
    </source>
</evidence>
<evidence type="ECO:0000256" key="8">
    <source>
        <dbReference type="ARBA" id="ARBA00022741"/>
    </source>
</evidence>
<keyword evidence="10" id="KW-0067">ATP-binding</keyword>
<keyword evidence="6" id="KW-0808">Transferase</keyword>
<feature type="transmembrane region" description="Helical" evidence="14">
    <location>
        <begin position="88"/>
        <end position="112"/>
    </location>
</feature>
<keyword evidence="16" id="KW-0675">Receptor</keyword>
<feature type="domain" description="Histidine kinase" evidence="15">
    <location>
        <begin position="477"/>
        <end position="581"/>
    </location>
</feature>
<protein>
    <recommendedName>
        <fullName evidence="3">histidine kinase</fullName>
        <ecNumber evidence="3">2.7.13.3</ecNumber>
    </recommendedName>
</protein>
<dbReference type="SUPFAM" id="SSF55781">
    <property type="entry name" value="GAF domain-like"/>
    <property type="match status" value="1"/>
</dbReference>
<name>A0ABW3TXV0_9BACL</name>
<evidence type="ECO:0000256" key="7">
    <source>
        <dbReference type="ARBA" id="ARBA00022692"/>
    </source>
</evidence>
<organism evidence="16 17">
    <name type="scientific">Sporosarcina contaminans</name>
    <dbReference type="NCBI Taxonomy" id="633403"/>
    <lineage>
        <taxon>Bacteria</taxon>
        <taxon>Bacillati</taxon>
        <taxon>Bacillota</taxon>
        <taxon>Bacilli</taxon>
        <taxon>Bacillales</taxon>
        <taxon>Caryophanaceae</taxon>
        <taxon>Sporosarcina</taxon>
    </lineage>
</organism>
<keyword evidence="4" id="KW-1003">Cell membrane</keyword>
<keyword evidence="13 14" id="KW-0472">Membrane</keyword>
<evidence type="ECO:0000256" key="10">
    <source>
        <dbReference type="ARBA" id="ARBA00022840"/>
    </source>
</evidence>
<comment type="catalytic activity">
    <reaction evidence="1">
        <text>ATP + protein L-histidine = ADP + protein N-phospho-L-histidine.</text>
        <dbReference type="EC" id="2.7.13.3"/>
    </reaction>
</comment>
<evidence type="ECO:0000256" key="13">
    <source>
        <dbReference type="ARBA" id="ARBA00023136"/>
    </source>
</evidence>
<dbReference type="Pfam" id="PF13492">
    <property type="entry name" value="GAF_3"/>
    <property type="match status" value="1"/>
</dbReference>
<dbReference type="EMBL" id="JBHTLT010000044">
    <property type="protein sequence ID" value="MFD1205348.1"/>
    <property type="molecule type" value="Genomic_DNA"/>
</dbReference>
<sequence length="594" mass="64831">MVAHLILYMIEKVGIILIVAFLLSHMRSFRQIFHEDNTKLEKGVLICLFGGFGLVSNYTGIEIFQDTISNQGILLDIEPENAIANTRVMGAAIGGLLGGPVVGLGAGLIAGIHRYTFGGFTAFACSLAVVIAGVVAGYAGRYRLKHGKRITASFAIKIGMLLEALQMVLILLLAKPFEQAWHLVKIIGLPMITINGLGILLFMLIMQSILKDQNRARANQTSLVFSIAERTLPYFKQGLNGESSKAIASILLESTDADAVAITDTKRVLTHVGVGTDHHIPMGELITQLTKNAIEKGQICVAHTKEEINCNSPNCPLKAAIVLPLKVQQNTAGTLKMYYADRYKLDAVQQQMAEGLANLFSTQLELSEMETQAKLLQDAEIRALHTQIHPHFLFNSLNSISVLCRTDPLKARDLMLELSSFFRSNLQGARQMFIPLEQELENVTAYLSLESARFPDKYDVNITADDTLLDAYIPPFLLQPLVENAIHHGLAKGKNKGTISINITEQNGNIEIIVQDNGKGIARDKLTMLGKQTVHSDTGAGTSIDNISKRLEGLYNGQASISIQSHSRTGTAVFISIPLHFKGGNMAIAESIYS</sequence>
<dbReference type="InterPro" id="IPR036890">
    <property type="entry name" value="HATPase_C_sf"/>
</dbReference>
<dbReference type="Pfam" id="PF02518">
    <property type="entry name" value="HATPase_c"/>
    <property type="match status" value="1"/>
</dbReference>
<dbReference type="Proteomes" id="UP001597231">
    <property type="component" value="Unassembled WGS sequence"/>
</dbReference>
<evidence type="ECO:0000256" key="11">
    <source>
        <dbReference type="ARBA" id="ARBA00022989"/>
    </source>
</evidence>
<keyword evidence="5" id="KW-0597">Phosphoprotein</keyword>
<dbReference type="InterPro" id="IPR029016">
    <property type="entry name" value="GAF-like_dom_sf"/>
</dbReference>
<evidence type="ECO:0000256" key="6">
    <source>
        <dbReference type="ARBA" id="ARBA00022679"/>
    </source>
</evidence>
<dbReference type="InterPro" id="IPR011620">
    <property type="entry name" value="Sig_transdc_His_kinase_LytS_TM"/>
</dbReference>
<dbReference type="Pfam" id="PF06580">
    <property type="entry name" value="His_kinase"/>
    <property type="match status" value="1"/>
</dbReference>
<feature type="transmembrane region" description="Helical" evidence="14">
    <location>
        <begin position="186"/>
        <end position="205"/>
    </location>
</feature>
<evidence type="ECO:0000259" key="15">
    <source>
        <dbReference type="PROSITE" id="PS50109"/>
    </source>
</evidence>
<evidence type="ECO:0000256" key="14">
    <source>
        <dbReference type="SAM" id="Phobius"/>
    </source>
</evidence>
<dbReference type="PROSITE" id="PS50109">
    <property type="entry name" value="HIS_KIN"/>
    <property type="match status" value="1"/>
</dbReference>
<dbReference type="InterPro" id="IPR050640">
    <property type="entry name" value="Bact_2-comp_sensor_kinase"/>
</dbReference>
<evidence type="ECO:0000256" key="9">
    <source>
        <dbReference type="ARBA" id="ARBA00022777"/>
    </source>
</evidence>
<proteinExistence type="predicted"/>
<evidence type="ECO:0000256" key="3">
    <source>
        <dbReference type="ARBA" id="ARBA00012438"/>
    </source>
</evidence>
<evidence type="ECO:0000256" key="1">
    <source>
        <dbReference type="ARBA" id="ARBA00000085"/>
    </source>
</evidence>
<dbReference type="InterPro" id="IPR005467">
    <property type="entry name" value="His_kinase_dom"/>
</dbReference>
<comment type="subcellular location">
    <subcellularLocation>
        <location evidence="2">Cell membrane</location>
        <topology evidence="2">Multi-pass membrane protein</topology>
    </subcellularLocation>
</comment>
<dbReference type="EC" id="2.7.13.3" evidence="3"/>
<keyword evidence="11 14" id="KW-1133">Transmembrane helix</keyword>
<dbReference type="SUPFAM" id="SSF55874">
    <property type="entry name" value="ATPase domain of HSP90 chaperone/DNA topoisomerase II/histidine kinase"/>
    <property type="match status" value="1"/>
</dbReference>
<reference evidence="17" key="1">
    <citation type="journal article" date="2019" name="Int. J. Syst. Evol. Microbiol.">
        <title>The Global Catalogue of Microorganisms (GCM) 10K type strain sequencing project: providing services to taxonomists for standard genome sequencing and annotation.</title>
        <authorList>
            <consortium name="The Broad Institute Genomics Platform"/>
            <consortium name="The Broad Institute Genome Sequencing Center for Infectious Disease"/>
            <person name="Wu L."/>
            <person name="Ma J."/>
        </authorList>
    </citation>
    <scope>NUCLEOTIDE SEQUENCE [LARGE SCALE GENOMIC DNA]</scope>
    <source>
        <strain evidence="17">CCUG 53915</strain>
    </source>
</reference>
<evidence type="ECO:0000256" key="12">
    <source>
        <dbReference type="ARBA" id="ARBA00023012"/>
    </source>
</evidence>
<dbReference type="PANTHER" id="PTHR34220:SF7">
    <property type="entry name" value="SENSOR HISTIDINE KINASE YPDA"/>
    <property type="match status" value="1"/>
</dbReference>
<dbReference type="Gene3D" id="3.30.565.10">
    <property type="entry name" value="Histidine kinase-like ATPase, C-terminal domain"/>
    <property type="match status" value="1"/>
</dbReference>
<accession>A0ABW3TXV0</accession>
<feature type="transmembrane region" description="Helical" evidence="14">
    <location>
        <begin position="118"/>
        <end position="140"/>
    </location>
</feature>
<evidence type="ECO:0000313" key="17">
    <source>
        <dbReference type="Proteomes" id="UP001597231"/>
    </source>
</evidence>
<comment type="caution">
    <text evidence="16">The sequence shown here is derived from an EMBL/GenBank/DDBJ whole genome shotgun (WGS) entry which is preliminary data.</text>
</comment>
<evidence type="ECO:0000256" key="5">
    <source>
        <dbReference type="ARBA" id="ARBA00022553"/>
    </source>
</evidence>
<dbReference type="Pfam" id="PF07694">
    <property type="entry name" value="5TM-5TMR_LYT"/>
    <property type="match status" value="1"/>
</dbReference>
<keyword evidence="7 14" id="KW-0812">Transmembrane</keyword>
<dbReference type="Gene3D" id="3.30.450.40">
    <property type="match status" value="1"/>
</dbReference>
<dbReference type="InterPro" id="IPR003594">
    <property type="entry name" value="HATPase_dom"/>
</dbReference>
<evidence type="ECO:0000313" key="16">
    <source>
        <dbReference type="EMBL" id="MFD1205348.1"/>
    </source>
</evidence>
<keyword evidence="9" id="KW-0418">Kinase</keyword>
<dbReference type="PANTHER" id="PTHR34220">
    <property type="entry name" value="SENSOR HISTIDINE KINASE YPDA"/>
    <property type="match status" value="1"/>
</dbReference>
<keyword evidence="12" id="KW-0902">Two-component regulatory system</keyword>
<dbReference type="SMART" id="SM00065">
    <property type="entry name" value="GAF"/>
    <property type="match status" value="1"/>
</dbReference>
<keyword evidence="17" id="KW-1185">Reference proteome</keyword>
<feature type="transmembrane region" description="Helical" evidence="14">
    <location>
        <begin position="6"/>
        <end position="23"/>
    </location>
</feature>
<dbReference type="RefSeq" id="WP_381480527.1">
    <property type="nucleotide sequence ID" value="NZ_JBHTLT010000044.1"/>
</dbReference>
<feature type="transmembrane region" description="Helical" evidence="14">
    <location>
        <begin position="152"/>
        <end position="174"/>
    </location>
</feature>
<gene>
    <name evidence="16" type="ORF">ACFQ38_09565</name>
</gene>
<dbReference type="InterPro" id="IPR003018">
    <property type="entry name" value="GAF"/>
</dbReference>